<dbReference type="RefSeq" id="YP_009269197.1">
    <property type="nucleotide sequence ID" value="NC_030696.1"/>
</dbReference>
<name>A0A160DED8_9CAUD</name>
<reference evidence="1 2" key="1">
    <citation type="submission" date="2016-03" db="EMBL/GenBank/DDBJ databases">
        <authorList>
            <person name="Montgomery M.T."/>
            <person name="Guerrero C.A."/>
            <person name="Mavrich T.N."/>
            <person name="Pope W.H."/>
            <person name="Garlena R.A."/>
            <person name="Russell D.A."/>
            <person name="Jacobs-Sera D."/>
            <person name="Hendrix R.W."/>
            <person name="Hatfull G.F."/>
        </authorList>
    </citation>
    <scope>NUCLEOTIDE SEQUENCE [LARGE SCALE GENOMIC DNA]</scope>
</reference>
<evidence type="ECO:0000313" key="2">
    <source>
        <dbReference type="Proteomes" id="UP000201458"/>
    </source>
</evidence>
<protein>
    <submittedName>
        <fullName evidence="1">Uncharacterized protein</fullName>
    </submittedName>
</protein>
<dbReference type="GeneID" id="28378543"/>
<dbReference type="Proteomes" id="UP000201458">
    <property type="component" value="Segment"/>
</dbReference>
<sequence length="57" mass="6411">MNDRDLLVAYSTGYADADLSILGDVHQHDFALRAMEVRHLAGLREVGRQAWVWGVQS</sequence>
<dbReference type="KEGG" id="vg:28378543"/>
<accession>A0A160DED8</accession>
<evidence type="ECO:0000313" key="1">
    <source>
        <dbReference type="EMBL" id="ANA86240.1"/>
    </source>
</evidence>
<dbReference type="EMBL" id="KU998244">
    <property type="protein sequence ID" value="ANA86240.1"/>
    <property type="molecule type" value="Genomic_DNA"/>
</dbReference>
<organism evidence="1 2">
    <name type="scientific">Gordonia phage Smoothie</name>
    <dbReference type="NCBI Taxonomy" id="1838078"/>
    <lineage>
        <taxon>Viruses</taxon>
        <taxon>Duplodnaviria</taxon>
        <taxon>Heunggongvirae</taxon>
        <taxon>Uroviricota</taxon>
        <taxon>Caudoviricetes</taxon>
        <taxon>Smoothievirus</taxon>
        <taxon>Smoothievirus smoothie</taxon>
    </lineage>
</organism>
<gene>
    <name evidence="1" type="primary">84</name>
    <name evidence="1" type="ORF">PBI_SMOOTHIE_84</name>
</gene>
<keyword evidence="2" id="KW-1185">Reference proteome</keyword>
<proteinExistence type="predicted"/>